<dbReference type="Pfam" id="PF00589">
    <property type="entry name" value="Phage_integrase"/>
    <property type="match status" value="1"/>
</dbReference>
<name>A0A397JHN8_9GLOM</name>
<dbReference type="STRING" id="1348612.A0A397JHN8"/>
<protein>
    <recommendedName>
        <fullName evidence="2">Tyr recombinase domain-containing protein</fullName>
    </recommendedName>
</protein>
<sequence length="412" mass="47817">MDKKKSNSLTFESALILLNEHKVADKDFQEDVKQKVDYFREKSKVLNTERSTKNWIKKFNDFRKAYGYLIPLSELSDIKQLEKELVEYISIMKKNDGKEYKANSIKQAVDAIDRYLRIHSPISHINLHDKYMFPDLINVLHGRMQDLQERGLGEVTGSLALNTEQVQQILQHPRMNCEEPENLLYRVFFLISILFAMRGGEHYNIKIDQFKFDNCGLKFSRYTSKNNQRGLHNGSAHIITIPADSGSYSDIKLYLSKRPIYEESSFYLQPNSNWLATSIWYKSNHIGKNKLSKFMQDIGRQTQIDISFDVLSNHSGRKTAAQYLQDNNVPEQAIMELTGHKSVEGVRAYKKINEEQKSFTINTLINITDNTKNQLKYPLQEISPNSIDNNSSRTPIFNNCTFSNVTFNIQKQ</sequence>
<dbReference type="Gene3D" id="1.10.443.10">
    <property type="entry name" value="Intergrase catalytic core"/>
    <property type="match status" value="1"/>
</dbReference>
<dbReference type="PANTHER" id="PTHR21446:SF12">
    <property type="entry name" value="POTASSIUM CHANNEL TETRAMERIZATION DOMAIN CONTAINING 1"/>
    <property type="match status" value="1"/>
</dbReference>
<evidence type="ECO:0000256" key="1">
    <source>
        <dbReference type="ARBA" id="ARBA00023172"/>
    </source>
</evidence>
<dbReference type="AlphaFoldDB" id="A0A397JHN8"/>
<dbReference type="PROSITE" id="PS51898">
    <property type="entry name" value="TYR_RECOMBINASE"/>
    <property type="match status" value="1"/>
</dbReference>
<dbReference type="GO" id="GO:0006310">
    <property type="term" value="P:DNA recombination"/>
    <property type="evidence" value="ECO:0007669"/>
    <property type="project" value="UniProtKB-KW"/>
</dbReference>
<dbReference type="SUPFAM" id="SSF56349">
    <property type="entry name" value="DNA breaking-rejoining enzymes"/>
    <property type="match status" value="1"/>
</dbReference>
<dbReference type="GO" id="GO:0015074">
    <property type="term" value="P:DNA integration"/>
    <property type="evidence" value="ECO:0007669"/>
    <property type="project" value="InterPro"/>
</dbReference>
<organism evidence="3 4">
    <name type="scientific">Diversispora epigaea</name>
    <dbReference type="NCBI Taxonomy" id="1348612"/>
    <lineage>
        <taxon>Eukaryota</taxon>
        <taxon>Fungi</taxon>
        <taxon>Fungi incertae sedis</taxon>
        <taxon>Mucoromycota</taxon>
        <taxon>Glomeromycotina</taxon>
        <taxon>Glomeromycetes</taxon>
        <taxon>Diversisporales</taxon>
        <taxon>Diversisporaceae</taxon>
        <taxon>Diversispora</taxon>
    </lineage>
</organism>
<proteinExistence type="predicted"/>
<dbReference type="Proteomes" id="UP000266861">
    <property type="component" value="Unassembled WGS sequence"/>
</dbReference>
<dbReference type="EMBL" id="PQFF01000027">
    <property type="protein sequence ID" value="RHZ87869.1"/>
    <property type="molecule type" value="Genomic_DNA"/>
</dbReference>
<dbReference type="InterPro" id="IPR013762">
    <property type="entry name" value="Integrase-like_cat_sf"/>
</dbReference>
<evidence type="ECO:0000313" key="3">
    <source>
        <dbReference type="EMBL" id="RHZ87869.1"/>
    </source>
</evidence>
<dbReference type="InterPro" id="IPR052787">
    <property type="entry name" value="MAVS"/>
</dbReference>
<dbReference type="InterPro" id="IPR002104">
    <property type="entry name" value="Integrase_catalytic"/>
</dbReference>
<dbReference type="PANTHER" id="PTHR21446">
    <property type="entry name" value="DUF3504 DOMAIN-CONTAINING PROTEIN"/>
    <property type="match status" value="1"/>
</dbReference>
<keyword evidence="1" id="KW-0233">DNA recombination</keyword>
<evidence type="ECO:0000259" key="2">
    <source>
        <dbReference type="PROSITE" id="PS51898"/>
    </source>
</evidence>
<accession>A0A397JHN8</accession>
<dbReference type="CDD" id="cd00397">
    <property type="entry name" value="DNA_BRE_C"/>
    <property type="match status" value="1"/>
</dbReference>
<dbReference type="OrthoDB" id="2445412at2759"/>
<dbReference type="GO" id="GO:0003677">
    <property type="term" value="F:DNA binding"/>
    <property type="evidence" value="ECO:0007669"/>
    <property type="project" value="InterPro"/>
</dbReference>
<comment type="caution">
    <text evidence="3">The sequence shown here is derived from an EMBL/GenBank/DDBJ whole genome shotgun (WGS) entry which is preliminary data.</text>
</comment>
<feature type="domain" description="Tyr recombinase" evidence="2">
    <location>
        <begin position="156"/>
        <end position="362"/>
    </location>
</feature>
<dbReference type="InterPro" id="IPR011010">
    <property type="entry name" value="DNA_brk_join_enz"/>
</dbReference>
<evidence type="ECO:0000313" key="4">
    <source>
        <dbReference type="Proteomes" id="UP000266861"/>
    </source>
</evidence>
<reference evidence="3 4" key="1">
    <citation type="submission" date="2018-08" db="EMBL/GenBank/DDBJ databases">
        <title>Genome and evolution of the arbuscular mycorrhizal fungus Diversispora epigaea (formerly Glomus versiforme) and its bacterial endosymbionts.</title>
        <authorList>
            <person name="Sun X."/>
            <person name="Fei Z."/>
            <person name="Harrison M."/>
        </authorList>
    </citation>
    <scope>NUCLEOTIDE SEQUENCE [LARGE SCALE GENOMIC DNA]</scope>
    <source>
        <strain evidence="3 4">IT104</strain>
    </source>
</reference>
<keyword evidence="4" id="KW-1185">Reference proteome</keyword>
<gene>
    <name evidence="3" type="ORF">Glove_29g80</name>
</gene>